<evidence type="ECO:0000256" key="4">
    <source>
        <dbReference type="RuleBase" id="RU003557"/>
    </source>
</evidence>
<keyword evidence="2 4" id="KW-0808">Transferase</keyword>
<evidence type="ECO:0000313" key="9">
    <source>
        <dbReference type="Proteomes" id="UP000466794"/>
    </source>
</evidence>
<dbReference type="InterPro" id="IPR020617">
    <property type="entry name" value="Thiolase_C"/>
</dbReference>
<proteinExistence type="inferred from homology"/>
<evidence type="ECO:0000259" key="6">
    <source>
        <dbReference type="Pfam" id="PF00108"/>
    </source>
</evidence>
<dbReference type="GO" id="GO:0010124">
    <property type="term" value="P:phenylacetate catabolic process"/>
    <property type="evidence" value="ECO:0007669"/>
    <property type="project" value="TreeGrafter"/>
</dbReference>
<gene>
    <name evidence="8" type="ORF">GPX89_22225</name>
</gene>
<sequence length="440" mass="45504">MRVRREPQMRRAAIVMPMRTPLGLPGGALAAVPPDRLIATVLSAVLGRAGLDPLRVEQLVTAVPDGRAVRDALTAAGMSPELGDFALGDGPGSGLRTLITASMMVRTGVADVVLAVGAEYSCTSVEFAGQPASAPPRGTRPDRRDDADPTTDEQIAIWAAEPARGQADSLRAEQLAVEYGLTRALADDFAAASHRRAARARRQGVFGAEIAPVVVCADPADPNSAVTQLVDRDEGLRDDVSARAFAALAPFLPGGITTAANSSGRGLAASACLVVAEDRLVDLDLEPLGYLVDWASAAAPAAVPVPHGTPAVAKALWRSGFQLTDLDLLEIEETSAVDVLALTRALGLADYDPDLVNVHGGAIALGDPGGAAGLRTVTAMLHELSRRDGGLGLAVTPEGPGGALAAVFESPNLEPIARSPLGARFRGAGPRRPIRGRHRH</sequence>
<protein>
    <submittedName>
        <fullName evidence="8">Acetyl-CoA acetyltransferase</fullName>
    </submittedName>
</protein>
<dbReference type="GO" id="GO:0005737">
    <property type="term" value="C:cytoplasm"/>
    <property type="evidence" value="ECO:0007669"/>
    <property type="project" value="UniProtKB-ARBA"/>
</dbReference>
<feature type="region of interest" description="Disordered" evidence="5">
    <location>
        <begin position="128"/>
        <end position="150"/>
    </location>
</feature>
<name>A0A7K1V0I8_9NOCA</name>
<dbReference type="Pfam" id="PF00108">
    <property type="entry name" value="Thiolase_N"/>
    <property type="match status" value="1"/>
</dbReference>
<dbReference type="GO" id="GO:0006635">
    <property type="term" value="P:fatty acid beta-oxidation"/>
    <property type="evidence" value="ECO:0007669"/>
    <property type="project" value="TreeGrafter"/>
</dbReference>
<evidence type="ECO:0000259" key="7">
    <source>
        <dbReference type="Pfam" id="PF02803"/>
    </source>
</evidence>
<dbReference type="PANTHER" id="PTHR43853">
    <property type="entry name" value="3-KETOACYL-COA THIOLASE, PEROXISOMAL"/>
    <property type="match status" value="1"/>
</dbReference>
<feature type="domain" description="Thiolase C-terminal" evidence="7">
    <location>
        <begin position="286"/>
        <end position="409"/>
    </location>
</feature>
<evidence type="ECO:0000256" key="5">
    <source>
        <dbReference type="SAM" id="MobiDB-lite"/>
    </source>
</evidence>
<feature type="region of interest" description="Disordered" evidence="5">
    <location>
        <begin position="420"/>
        <end position="440"/>
    </location>
</feature>
<dbReference type="InterPro" id="IPR020616">
    <property type="entry name" value="Thiolase_N"/>
</dbReference>
<dbReference type="InterPro" id="IPR050215">
    <property type="entry name" value="Thiolase-like_sf_Thiolase"/>
</dbReference>
<accession>A0A7K1V0I8</accession>
<dbReference type="PIRSF" id="PIRSF000429">
    <property type="entry name" value="Ac-CoA_Ac_transf"/>
    <property type="match status" value="1"/>
</dbReference>
<dbReference type="Pfam" id="PF02803">
    <property type="entry name" value="Thiolase_C"/>
    <property type="match status" value="1"/>
</dbReference>
<dbReference type="SUPFAM" id="SSF53901">
    <property type="entry name" value="Thiolase-like"/>
    <property type="match status" value="2"/>
</dbReference>
<evidence type="ECO:0000256" key="2">
    <source>
        <dbReference type="ARBA" id="ARBA00022679"/>
    </source>
</evidence>
<dbReference type="PANTHER" id="PTHR43853:SF21">
    <property type="entry name" value="STEROID 3-KETOACYL-COA THIOLASE"/>
    <property type="match status" value="1"/>
</dbReference>
<dbReference type="Proteomes" id="UP000466794">
    <property type="component" value="Unassembled WGS sequence"/>
</dbReference>
<dbReference type="Gene3D" id="3.40.47.10">
    <property type="match status" value="1"/>
</dbReference>
<keyword evidence="9" id="KW-1185">Reference proteome</keyword>
<evidence type="ECO:0000313" key="8">
    <source>
        <dbReference type="EMBL" id="MVU79949.1"/>
    </source>
</evidence>
<feature type="compositionally biased region" description="Low complexity" evidence="5">
    <location>
        <begin position="422"/>
        <end position="431"/>
    </location>
</feature>
<dbReference type="InterPro" id="IPR002155">
    <property type="entry name" value="Thiolase"/>
</dbReference>
<evidence type="ECO:0000256" key="1">
    <source>
        <dbReference type="ARBA" id="ARBA00010982"/>
    </source>
</evidence>
<organism evidence="8 9">
    <name type="scientific">Nocardia terrae</name>
    <dbReference type="NCBI Taxonomy" id="2675851"/>
    <lineage>
        <taxon>Bacteria</taxon>
        <taxon>Bacillati</taxon>
        <taxon>Actinomycetota</taxon>
        <taxon>Actinomycetes</taxon>
        <taxon>Mycobacteriales</taxon>
        <taxon>Nocardiaceae</taxon>
        <taxon>Nocardia</taxon>
    </lineage>
</organism>
<comment type="caution">
    <text evidence="8">The sequence shown here is derived from an EMBL/GenBank/DDBJ whole genome shotgun (WGS) entry which is preliminary data.</text>
</comment>
<dbReference type="AlphaFoldDB" id="A0A7K1V0I8"/>
<dbReference type="GO" id="GO:0003988">
    <property type="term" value="F:acetyl-CoA C-acyltransferase activity"/>
    <property type="evidence" value="ECO:0007669"/>
    <property type="project" value="TreeGrafter"/>
</dbReference>
<feature type="domain" description="Thiolase N-terminal" evidence="6">
    <location>
        <begin position="13"/>
        <end position="277"/>
    </location>
</feature>
<reference evidence="8 9" key="1">
    <citation type="submission" date="2019-12" db="EMBL/GenBank/DDBJ databases">
        <title>Nocardia sp. nov. ET3-3 isolated from soil.</title>
        <authorList>
            <person name="Kanchanasin P."/>
            <person name="Tanasupawat S."/>
            <person name="Yuki M."/>
            <person name="Kudo T."/>
        </authorList>
    </citation>
    <scope>NUCLEOTIDE SEQUENCE [LARGE SCALE GENOMIC DNA]</scope>
    <source>
        <strain evidence="8 9">ET3-3</strain>
    </source>
</reference>
<dbReference type="InterPro" id="IPR016039">
    <property type="entry name" value="Thiolase-like"/>
</dbReference>
<evidence type="ECO:0000256" key="3">
    <source>
        <dbReference type="ARBA" id="ARBA00023315"/>
    </source>
</evidence>
<dbReference type="EMBL" id="WRPP01000004">
    <property type="protein sequence ID" value="MVU79949.1"/>
    <property type="molecule type" value="Genomic_DNA"/>
</dbReference>
<comment type="similarity">
    <text evidence="1 4">Belongs to the thiolase-like superfamily. Thiolase family.</text>
</comment>
<keyword evidence="3 4" id="KW-0012">Acyltransferase</keyword>